<dbReference type="AlphaFoldDB" id="A0A9E5JTQ9"/>
<dbReference type="PROSITE" id="PS51462">
    <property type="entry name" value="NUDIX"/>
    <property type="match status" value="1"/>
</dbReference>
<reference evidence="8" key="1">
    <citation type="submission" date="2020-03" db="EMBL/GenBank/DDBJ databases">
        <authorList>
            <person name="Guo F."/>
        </authorList>
    </citation>
    <scope>NUCLEOTIDE SEQUENCE</scope>
    <source>
        <strain evidence="8">JCM 30134</strain>
    </source>
</reference>
<sequence>MPEPLNAPSSDSAASVPADPAATIILLRPARQQFEVLLLLRAQALKFAGGSWVFPGGRIEPDDAPGMLLESWDAARIGAARECQEEAGLTLDPDSFLPYSQWTTPELERRRFSTWFLIGCLDEDAEVIVDDGEIVDYQWLTPSAALQKHRQQQLSIMPPAYLTLLELSRLDSIEQARAFAQSREPIFYLPKMIKNDKEVSILYADDVAYHNGDLQQPGIRNRVTKGAQGWEYTHCPASSG</sequence>
<evidence type="ECO:0000256" key="4">
    <source>
        <dbReference type="ARBA" id="ARBA00022801"/>
    </source>
</evidence>
<keyword evidence="9" id="KW-1185">Reference proteome</keyword>
<evidence type="ECO:0000259" key="7">
    <source>
        <dbReference type="PROSITE" id="PS51462"/>
    </source>
</evidence>
<evidence type="ECO:0000256" key="5">
    <source>
        <dbReference type="ARBA" id="ARBA00022842"/>
    </source>
</evidence>
<comment type="cofactor">
    <cofactor evidence="1">
        <name>Mn(2+)</name>
        <dbReference type="ChEBI" id="CHEBI:29035"/>
    </cofactor>
</comment>
<protein>
    <submittedName>
        <fullName evidence="8">NUDIX hydrolase</fullName>
    </submittedName>
</protein>
<dbReference type="PANTHER" id="PTHR12318">
    <property type="entry name" value="TESTOSTERONE-REGULATED PROTEIN RP2"/>
    <property type="match status" value="1"/>
</dbReference>
<comment type="caution">
    <text evidence="8">The sequence shown here is derived from an EMBL/GenBank/DDBJ whole genome shotgun (WGS) entry which is preliminary data.</text>
</comment>
<dbReference type="PANTHER" id="PTHR12318:SF0">
    <property type="entry name" value="ACYL-COENZYME A DIPHOSPHATASE NUDT19"/>
    <property type="match status" value="1"/>
</dbReference>
<accession>A0A9E5JTQ9</accession>
<keyword evidence="6" id="KW-0464">Manganese</keyword>
<comment type="cofactor">
    <cofactor evidence="2">
        <name>Mg(2+)</name>
        <dbReference type="ChEBI" id="CHEBI:18420"/>
    </cofactor>
</comment>
<dbReference type="EMBL" id="JAAONZ010000004">
    <property type="protein sequence ID" value="NHO65413.1"/>
    <property type="molecule type" value="Genomic_DNA"/>
</dbReference>
<name>A0A9E5JTQ9_9GAMM</name>
<dbReference type="Pfam" id="PF00293">
    <property type="entry name" value="NUDIX"/>
    <property type="match status" value="1"/>
</dbReference>
<dbReference type="GO" id="GO:0016818">
    <property type="term" value="F:hydrolase activity, acting on acid anhydrides, in phosphorus-containing anhydrides"/>
    <property type="evidence" value="ECO:0007669"/>
    <property type="project" value="InterPro"/>
</dbReference>
<keyword evidence="3" id="KW-0479">Metal-binding</keyword>
<dbReference type="InterPro" id="IPR000086">
    <property type="entry name" value="NUDIX_hydrolase_dom"/>
</dbReference>
<keyword evidence="4 8" id="KW-0378">Hydrolase</keyword>
<organism evidence="8 9">
    <name type="scientific">Pseudomaricurvus hydrocarbonicus</name>
    <dbReference type="NCBI Taxonomy" id="1470433"/>
    <lineage>
        <taxon>Bacteria</taxon>
        <taxon>Pseudomonadati</taxon>
        <taxon>Pseudomonadota</taxon>
        <taxon>Gammaproteobacteria</taxon>
        <taxon>Cellvibrionales</taxon>
        <taxon>Cellvibrionaceae</taxon>
        <taxon>Pseudomaricurvus</taxon>
    </lineage>
</organism>
<dbReference type="InterPro" id="IPR039121">
    <property type="entry name" value="NUDT19"/>
</dbReference>
<dbReference type="CDD" id="cd18870">
    <property type="entry name" value="NUDIX_AcylCoAdiphos_Nudt19"/>
    <property type="match status" value="1"/>
</dbReference>
<dbReference type="Proteomes" id="UP000787472">
    <property type="component" value="Unassembled WGS sequence"/>
</dbReference>
<evidence type="ECO:0000256" key="1">
    <source>
        <dbReference type="ARBA" id="ARBA00001936"/>
    </source>
</evidence>
<keyword evidence="5" id="KW-0460">Magnesium</keyword>
<evidence type="ECO:0000256" key="3">
    <source>
        <dbReference type="ARBA" id="ARBA00022723"/>
    </source>
</evidence>
<dbReference type="RefSeq" id="WP_167184265.1">
    <property type="nucleotide sequence ID" value="NZ_JAAONZ010000004.1"/>
</dbReference>
<dbReference type="Gene3D" id="3.90.79.10">
    <property type="entry name" value="Nucleoside Triphosphate Pyrophosphohydrolase"/>
    <property type="match status" value="2"/>
</dbReference>
<dbReference type="InterPro" id="IPR015797">
    <property type="entry name" value="NUDIX_hydrolase-like_dom_sf"/>
</dbReference>
<dbReference type="SUPFAM" id="SSF55811">
    <property type="entry name" value="Nudix"/>
    <property type="match status" value="1"/>
</dbReference>
<evidence type="ECO:0000256" key="6">
    <source>
        <dbReference type="ARBA" id="ARBA00023211"/>
    </source>
</evidence>
<evidence type="ECO:0000313" key="8">
    <source>
        <dbReference type="EMBL" id="NHO65413.1"/>
    </source>
</evidence>
<dbReference type="GO" id="GO:0046872">
    <property type="term" value="F:metal ion binding"/>
    <property type="evidence" value="ECO:0007669"/>
    <property type="project" value="UniProtKB-KW"/>
</dbReference>
<gene>
    <name evidence="8" type="ORF">G8770_07665</name>
</gene>
<proteinExistence type="predicted"/>
<evidence type="ECO:0000256" key="2">
    <source>
        <dbReference type="ARBA" id="ARBA00001946"/>
    </source>
</evidence>
<evidence type="ECO:0000313" key="9">
    <source>
        <dbReference type="Proteomes" id="UP000787472"/>
    </source>
</evidence>
<feature type="domain" description="Nudix hydrolase" evidence="7">
    <location>
        <begin position="17"/>
        <end position="162"/>
    </location>
</feature>